<dbReference type="Proteomes" id="UP001165780">
    <property type="component" value="Unplaced"/>
</dbReference>
<feature type="region of interest" description="Disordered" evidence="1">
    <location>
        <begin position="23"/>
        <end position="50"/>
    </location>
</feature>
<dbReference type="GeneID" id="109279056"/>
<organism evidence="2 3">
    <name type="scientific">Panthera pardus</name>
    <name type="common">Leopard</name>
    <name type="synonym">Felis pardus</name>
    <dbReference type="NCBI Taxonomy" id="9691"/>
    <lineage>
        <taxon>Eukaryota</taxon>
        <taxon>Metazoa</taxon>
        <taxon>Chordata</taxon>
        <taxon>Craniata</taxon>
        <taxon>Vertebrata</taxon>
        <taxon>Euteleostomi</taxon>
        <taxon>Mammalia</taxon>
        <taxon>Eutheria</taxon>
        <taxon>Laurasiatheria</taxon>
        <taxon>Carnivora</taxon>
        <taxon>Feliformia</taxon>
        <taxon>Felidae</taxon>
        <taxon>Pantherinae</taxon>
        <taxon>Panthera</taxon>
    </lineage>
</organism>
<proteinExistence type="predicted"/>
<evidence type="ECO:0000313" key="2">
    <source>
        <dbReference type="Proteomes" id="UP001165780"/>
    </source>
</evidence>
<dbReference type="AlphaFoldDB" id="A0A9W2V5J9"/>
<evidence type="ECO:0000313" key="3">
    <source>
        <dbReference type="RefSeq" id="XP_053753758.1"/>
    </source>
</evidence>
<accession>A0A9W2V5J9</accession>
<evidence type="ECO:0000256" key="1">
    <source>
        <dbReference type="SAM" id="MobiDB-lite"/>
    </source>
</evidence>
<sequence length="209" mass="23306">MPTPAITFGRMLGFLRFGPRSWGGDDSRQHPLTPPRVKLPSPPTPKQSQQRAERQLLALCWGLEGLIVVLVSQQAKTFPVLLFKLASFPHRTLPLSSGDRCDIPNRGRRIHQRQRSAGAAKWPGSITDIVCVDGAPGAGQYIACTAASWGPDSTICTGRMQRKEVHLQTRKYSLTRRQICQCLDLGFPNLQSCGKINFLLRMFRPSSLW</sequence>
<reference evidence="3" key="1">
    <citation type="submission" date="2025-08" db="UniProtKB">
        <authorList>
            <consortium name="RefSeq"/>
        </authorList>
    </citation>
    <scope>IDENTIFICATION</scope>
    <source>
        <tissue evidence="3">Whole blood</tissue>
    </source>
</reference>
<dbReference type="RefSeq" id="XP_053753758.1">
    <property type="nucleotide sequence ID" value="XM_053897783.1"/>
</dbReference>
<keyword evidence="2" id="KW-1185">Reference proteome</keyword>
<protein>
    <submittedName>
        <fullName evidence="3">Uncharacterized protein LOC109279056 isoform X1</fullName>
    </submittedName>
</protein>
<name>A0A9W2V5J9_PANPR</name>
<gene>
    <name evidence="3" type="primary">LOC109279056</name>
</gene>